<dbReference type="SUPFAM" id="SSF52980">
    <property type="entry name" value="Restriction endonuclease-like"/>
    <property type="match status" value="1"/>
</dbReference>
<evidence type="ECO:0000256" key="2">
    <source>
        <dbReference type="HAMAP-Rule" id="MF_00048"/>
    </source>
</evidence>
<dbReference type="InterPro" id="IPR011335">
    <property type="entry name" value="Restrct_endonuc-II-like"/>
</dbReference>
<gene>
    <name evidence="3" type="ORF">A3A74_01310</name>
</gene>
<comment type="caution">
    <text evidence="3">The sequence shown here is derived from an EMBL/GenBank/DDBJ whole genome shotgun (WGS) entry which is preliminary data.</text>
</comment>
<dbReference type="Proteomes" id="UP000179270">
    <property type="component" value="Unassembled WGS sequence"/>
</dbReference>
<evidence type="ECO:0000256" key="1">
    <source>
        <dbReference type="ARBA" id="ARBA00006738"/>
    </source>
</evidence>
<organism evidence="3 4">
    <name type="scientific">Candidatus Roizmanbacteria bacterium RIFCSPLOWO2_01_FULL_35_13</name>
    <dbReference type="NCBI Taxonomy" id="1802055"/>
    <lineage>
        <taxon>Bacteria</taxon>
        <taxon>Candidatus Roizmaniibacteriota</taxon>
    </lineage>
</organism>
<dbReference type="PANTHER" id="PTHR34039">
    <property type="entry name" value="UPF0102 PROTEIN YRAN"/>
    <property type="match status" value="1"/>
</dbReference>
<name>A0A1F7IHI6_9BACT</name>
<dbReference type="PANTHER" id="PTHR34039:SF1">
    <property type="entry name" value="UPF0102 PROTEIN YRAN"/>
    <property type="match status" value="1"/>
</dbReference>
<dbReference type="AlphaFoldDB" id="A0A1F7IHI6"/>
<dbReference type="InterPro" id="IPR003509">
    <property type="entry name" value="UPF0102_YraN-like"/>
</dbReference>
<dbReference type="InterPro" id="IPR011856">
    <property type="entry name" value="tRNA_endonuc-like_dom_sf"/>
</dbReference>
<dbReference type="CDD" id="cd20736">
    <property type="entry name" value="PoNe_Nuclease"/>
    <property type="match status" value="1"/>
</dbReference>
<dbReference type="Gene3D" id="3.40.1350.10">
    <property type="match status" value="1"/>
</dbReference>
<dbReference type="GO" id="GO:0003676">
    <property type="term" value="F:nucleic acid binding"/>
    <property type="evidence" value="ECO:0007669"/>
    <property type="project" value="InterPro"/>
</dbReference>
<protein>
    <recommendedName>
        <fullName evidence="2">UPF0102 protein A3A74_01310</fullName>
    </recommendedName>
</protein>
<evidence type="ECO:0000313" key="4">
    <source>
        <dbReference type="Proteomes" id="UP000179270"/>
    </source>
</evidence>
<dbReference type="STRING" id="1802055.A3A74_01310"/>
<dbReference type="HAMAP" id="MF_00048">
    <property type="entry name" value="UPF0102"/>
    <property type="match status" value="1"/>
</dbReference>
<reference evidence="3 4" key="1">
    <citation type="journal article" date="2016" name="Nat. Commun.">
        <title>Thousands of microbial genomes shed light on interconnected biogeochemical processes in an aquifer system.</title>
        <authorList>
            <person name="Anantharaman K."/>
            <person name="Brown C.T."/>
            <person name="Hug L.A."/>
            <person name="Sharon I."/>
            <person name="Castelle C.J."/>
            <person name="Probst A.J."/>
            <person name="Thomas B.C."/>
            <person name="Singh A."/>
            <person name="Wilkins M.J."/>
            <person name="Karaoz U."/>
            <person name="Brodie E.L."/>
            <person name="Williams K.H."/>
            <person name="Hubbard S.S."/>
            <person name="Banfield J.F."/>
        </authorList>
    </citation>
    <scope>NUCLEOTIDE SEQUENCE [LARGE SCALE GENOMIC DNA]</scope>
</reference>
<dbReference type="NCBIfam" id="NF009150">
    <property type="entry name" value="PRK12497.1-3"/>
    <property type="match status" value="1"/>
</dbReference>
<accession>A0A1F7IHI6</accession>
<proteinExistence type="inferred from homology"/>
<dbReference type="Pfam" id="PF02021">
    <property type="entry name" value="UPF0102"/>
    <property type="match status" value="1"/>
</dbReference>
<evidence type="ECO:0000313" key="3">
    <source>
        <dbReference type="EMBL" id="OGK42827.1"/>
    </source>
</evidence>
<sequence>MPHNQDIGKKGEQEASKFLKSKGYRIIEQNFHTHWGEIDLIAVKDSKLSFIEVKTRSNNHFGKPYESMTIHKINHLRRPVQYFLLKNDYKNYKLSLDVISIVINGDLTVNNLKHFENVAFPPSF</sequence>
<comment type="similarity">
    <text evidence="1 2">Belongs to the UPF0102 family.</text>
</comment>
<dbReference type="EMBL" id="MGAF01000004">
    <property type="protein sequence ID" value="OGK42827.1"/>
    <property type="molecule type" value="Genomic_DNA"/>
</dbReference>